<keyword evidence="2" id="KW-1185">Reference proteome</keyword>
<feature type="non-terminal residue" evidence="1">
    <location>
        <position position="73"/>
    </location>
</feature>
<sequence length="73" mass="8687">ETGLTWKALQKKSLVTGREECSLGYKARRKLESKETWTFQNITYLSVVYSEEKNTWMHTEILEIGFKKNFHLM</sequence>
<evidence type="ECO:0000313" key="2">
    <source>
        <dbReference type="Proteomes" id="UP000030764"/>
    </source>
</evidence>
<protein>
    <submittedName>
        <fullName evidence="1">Uncharacterized protein</fullName>
    </submittedName>
</protein>
<proteinExistence type="predicted"/>
<reference evidence="1 2" key="1">
    <citation type="journal article" date="2014" name="Nat. Genet.">
        <title>Genome and transcriptome of the porcine whipworm Trichuris suis.</title>
        <authorList>
            <person name="Jex A.R."/>
            <person name="Nejsum P."/>
            <person name="Schwarz E.M."/>
            <person name="Hu L."/>
            <person name="Young N.D."/>
            <person name="Hall R.S."/>
            <person name="Korhonen P.K."/>
            <person name="Liao S."/>
            <person name="Thamsborg S."/>
            <person name="Xia J."/>
            <person name="Xu P."/>
            <person name="Wang S."/>
            <person name="Scheerlinck J.P."/>
            <person name="Hofmann A."/>
            <person name="Sternberg P.W."/>
            <person name="Wang J."/>
            <person name="Gasser R.B."/>
        </authorList>
    </citation>
    <scope>NUCLEOTIDE SEQUENCE [LARGE SCALE GENOMIC DNA]</scope>
    <source>
        <strain evidence="1">DCEP-RM93M</strain>
    </source>
</reference>
<dbReference type="EMBL" id="KL363211">
    <property type="protein sequence ID" value="KFD54040.1"/>
    <property type="molecule type" value="Genomic_DNA"/>
</dbReference>
<dbReference type="AlphaFoldDB" id="A0A085M9Z4"/>
<accession>A0A085M9Z4</accession>
<feature type="non-terminal residue" evidence="1">
    <location>
        <position position="1"/>
    </location>
</feature>
<evidence type="ECO:0000313" key="1">
    <source>
        <dbReference type="EMBL" id="KFD54040.1"/>
    </source>
</evidence>
<organism evidence="1 2">
    <name type="scientific">Trichuris suis</name>
    <name type="common">pig whipworm</name>
    <dbReference type="NCBI Taxonomy" id="68888"/>
    <lineage>
        <taxon>Eukaryota</taxon>
        <taxon>Metazoa</taxon>
        <taxon>Ecdysozoa</taxon>
        <taxon>Nematoda</taxon>
        <taxon>Enoplea</taxon>
        <taxon>Dorylaimia</taxon>
        <taxon>Trichinellida</taxon>
        <taxon>Trichuridae</taxon>
        <taxon>Trichuris</taxon>
    </lineage>
</organism>
<gene>
    <name evidence="1" type="ORF">M513_05059</name>
</gene>
<name>A0A085M9Z4_9BILA</name>
<dbReference type="Proteomes" id="UP000030764">
    <property type="component" value="Unassembled WGS sequence"/>
</dbReference>